<organism evidence="2 3">
    <name type="scientific">Hanseniaspora valbyensis NRRL Y-1626</name>
    <dbReference type="NCBI Taxonomy" id="766949"/>
    <lineage>
        <taxon>Eukaryota</taxon>
        <taxon>Fungi</taxon>
        <taxon>Dikarya</taxon>
        <taxon>Ascomycota</taxon>
        <taxon>Saccharomycotina</taxon>
        <taxon>Saccharomycetes</taxon>
        <taxon>Saccharomycodales</taxon>
        <taxon>Saccharomycodaceae</taxon>
        <taxon>Hanseniaspora</taxon>
    </lineage>
</organism>
<gene>
    <name evidence="2" type="ORF">HANVADRAFT_52714</name>
</gene>
<keyword evidence="1" id="KW-0175">Coiled coil</keyword>
<evidence type="ECO:0000313" key="3">
    <source>
        <dbReference type="Proteomes" id="UP000092321"/>
    </source>
</evidence>
<dbReference type="OrthoDB" id="3970671at2759"/>
<feature type="coiled-coil region" evidence="1">
    <location>
        <begin position="170"/>
        <end position="197"/>
    </location>
</feature>
<dbReference type="AlphaFoldDB" id="A0A1B7TDZ5"/>
<name>A0A1B7TDZ5_9ASCO</name>
<proteinExistence type="predicted"/>
<reference evidence="3" key="1">
    <citation type="journal article" date="2016" name="Proc. Natl. Acad. Sci. U.S.A.">
        <title>Comparative genomics of biotechnologically important yeasts.</title>
        <authorList>
            <person name="Riley R."/>
            <person name="Haridas S."/>
            <person name="Wolfe K.H."/>
            <person name="Lopes M.R."/>
            <person name="Hittinger C.T."/>
            <person name="Goeker M."/>
            <person name="Salamov A.A."/>
            <person name="Wisecaver J.H."/>
            <person name="Long T.M."/>
            <person name="Calvey C.H."/>
            <person name="Aerts A.L."/>
            <person name="Barry K.W."/>
            <person name="Choi C."/>
            <person name="Clum A."/>
            <person name="Coughlan A.Y."/>
            <person name="Deshpande S."/>
            <person name="Douglass A.P."/>
            <person name="Hanson S.J."/>
            <person name="Klenk H.-P."/>
            <person name="LaButti K.M."/>
            <person name="Lapidus A."/>
            <person name="Lindquist E.A."/>
            <person name="Lipzen A.M."/>
            <person name="Meier-Kolthoff J.P."/>
            <person name="Ohm R.A."/>
            <person name="Otillar R.P."/>
            <person name="Pangilinan J.L."/>
            <person name="Peng Y."/>
            <person name="Rokas A."/>
            <person name="Rosa C.A."/>
            <person name="Scheuner C."/>
            <person name="Sibirny A.A."/>
            <person name="Slot J.C."/>
            <person name="Stielow J.B."/>
            <person name="Sun H."/>
            <person name="Kurtzman C.P."/>
            <person name="Blackwell M."/>
            <person name="Grigoriev I.V."/>
            <person name="Jeffries T.W."/>
        </authorList>
    </citation>
    <scope>NUCLEOTIDE SEQUENCE [LARGE SCALE GENOMIC DNA]</scope>
    <source>
        <strain evidence="3">NRRL Y-1626</strain>
    </source>
</reference>
<accession>A0A1B7TDZ5</accession>
<sequence>MSRFYSNNLNTITDKNTTTDIVNSVIAVVPVTTASEYKENLIKQQSNIPLLTQYDDIILKNAQNLINRYNYIKLQWSSEYYKDKAMLKAEYKQSKEAFENVFKKGNEYEYGNTIVPSLLYSTIGYHSSKILLKNHFIMRNFIGVLAFVKIFEFNSPETYRRAKAYWNEKVKFGQEQKKDLENKVSSLKKNLNNTVEDIKINNDVFLQENIHDLRVKVYELLYKK</sequence>
<keyword evidence="3" id="KW-1185">Reference proteome</keyword>
<evidence type="ECO:0000313" key="2">
    <source>
        <dbReference type="EMBL" id="OBA26928.1"/>
    </source>
</evidence>
<dbReference type="Proteomes" id="UP000092321">
    <property type="component" value="Unassembled WGS sequence"/>
</dbReference>
<dbReference type="EMBL" id="LXPE01000012">
    <property type="protein sequence ID" value="OBA26928.1"/>
    <property type="molecule type" value="Genomic_DNA"/>
</dbReference>
<comment type="caution">
    <text evidence="2">The sequence shown here is derived from an EMBL/GenBank/DDBJ whole genome shotgun (WGS) entry which is preliminary data.</text>
</comment>
<evidence type="ECO:0000256" key="1">
    <source>
        <dbReference type="SAM" id="Coils"/>
    </source>
</evidence>
<protein>
    <submittedName>
        <fullName evidence="2">Uncharacterized protein</fullName>
    </submittedName>
</protein>